<evidence type="ECO:0000256" key="4">
    <source>
        <dbReference type="ARBA" id="ARBA00023082"/>
    </source>
</evidence>
<dbReference type="SUPFAM" id="SSF88946">
    <property type="entry name" value="Sigma2 domain of RNA polymerase sigma factors"/>
    <property type="match status" value="1"/>
</dbReference>
<dbReference type="Gene3D" id="1.10.10.10">
    <property type="entry name" value="Winged helix-like DNA-binding domain superfamily/Winged helix DNA-binding domain"/>
    <property type="match status" value="1"/>
</dbReference>
<dbReference type="InterPro" id="IPR007627">
    <property type="entry name" value="RNA_pol_sigma70_r2"/>
</dbReference>
<comment type="caution">
    <text evidence="8">The sequence shown here is derived from an EMBL/GenBank/DDBJ whole genome shotgun (WGS) entry which is preliminary data.</text>
</comment>
<evidence type="ECO:0000313" key="8">
    <source>
        <dbReference type="EMBL" id="MFI7441175.1"/>
    </source>
</evidence>
<keyword evidence="8" id="KW-0548">Nucleotidyltransferase</keyword>
<keyword evidence="8" id="KW-0808">Transferase</keyword>
<evidence type="ECO:0000256" key="5">
    <source>
        <dbReference type="ARBA" id="ARBA00023163"/>
    </source>
</evidence>
<dbReference type="SUPFAM" id="SSF54427">
    <property type="entry name" value="NTF2-like"/>
    <property type="match status" value="1"/>
</dbReference>
<dbReference type="NCBIfam" id="TIGR02937">
    <property type="entry name" value="sigma70-ECF"/>
    <property type="match status" value="1"/>
</dbReference>
<dbReference type="NCBIfam" id="NF006089">
    <property type="entry name" value="PRK08241.1"/>
    <property type="match status" value="1"/>
</dbReference>
<evidence type="ECO:0000313" key="9">
    <source>
        <dbReference type="Proteomes" id="UP001612928"/>
    </source>
</evidence>
<sequence length="357" mass="38063">MSETRTPEEVPVEAAALEEHRAELTGYCYRMLGCGFEAEDAVQETLAKAWAARERYDPGRAPLRAWLYGIATHVCLDMLRGARRRARAMDLARASVPGADIGRPLPDHRWVQPVPDGLVLGGPVFGSPVPDGPALGGPVLGGPVLGGEAHGADPADVVVARESVRLAFVAALQHLPPRQRAVLILRDVLRWSAAEVARLLGCSVAAVNSALQRARAALPVPVPASAPAEPDEGPDEELLARYVAAFERYDVETLVSLLREDATMSMPPFTWWLRGRADIRAVLLGSGAPCAGSRLVPAGRANGAAAFGQYLKGEPFALVVIETRRGLVSAVTTHLGDRLFPMFGLPMSFAAPIRTDG</sequence>
<name>A0ABW8A3U5_9ACTN</name>
<dbReference type="InterPro" id="IPR013324">
    <property type="entry name" value="RNA_pol_sigma_r3/r4-like"/>
</dbReference>
<comment type="similarity">
    <text evidence="1">Belongs to the sigma-70 factor family. ECF subfamily.</text>
</comment>
<dbReference type="Pfam" id="PF04542">
    <property type="entry name" value="Sigma70_r2"/>
    <property type="match status" value="1"/>
</dbReference>
<keyword evidence="5" id="KW-0804">Transcription</keyword>
<dbReference type="InterPro" id="IPR013249">
    <property type="entry name" value="RNA_pol_sigma70_r4_t2"/>
</dbReference>
<dbReference type="InterPro" id="IPR036388">
    <property type="entry name" value="WH-like_DNA-bd_sf"/>
</dbReference>
<dbReference type="InterPro" id="IPR039425">
    <property type="entry name" value="RNA_pol_sigma-70-like"/>
</dbReference>
<accession>A0ABW8A3U5</accession>
<evidence type="ECO:0000259" key="6">
    <source>
        <dbReference type="Pfam" id="PF04542"/>
    </source>
</evidence>
<dbReference type="InterPro" id="IPR032710">
    <property type="entry name" value="NTF2-like_dom_sf"/>
</dbReference>
<comment type="subunit">
    <text evidence="2">Interacts transiently with the RNA polymerase catalytic core formed by RpoA, RpoB, RpoC and RpoZ (2 alpha, 1 beta, 1 beta' and 1 omega subunit) to form the RNA polymerase holoenzyme that can initiate transcription.</text>
</comment>
<dbReference type="SUPFAM" id="SSF88659">
    <property type="entry name" value="Sigma3 and sigma4 domains of RNA polymerase sigma factors"/>
    <property type="match status" value="1"/>
</dbReference>
<evidence type="ECO:0000256" key="1">
    <source>
        <dbReference type="ARBA" id="ARBA00010641"/>
    </source>
</evidence>
<evidence type="ECO:0000259" key="7">
    <source>
        <dbReference type="Pfam" id="PF08281"/>
    </source>
</evidence>
<dbReference type="RefSeq" id="WP_397020986.1">
    <property type="nucleotide sequence ID" value="NZ_JBITMB010000003.1"/>
</dbReference>
<dbReference type="InterPro" id="IPR014284">
    <property type="entry name" value="RNA_pol_sigma-70_dom"/>
</dbReference>
<gene>
    <name evidence="8" type="ORF">ACIBP5_14565</name>
</gene>
<dbReference type="Pfam" id="PF08281">
    <property type="entry name" value="Sigma70_r4_2"/>
    <property type="match status" value="1"/>
</dbReference>
<protein>
    <submittedName>
        <fullName evidence="8">RNA polymerase subunit sigma-70</fullName>
        <ecNumber evidence="8">2.7.7.6</ecNumber>
    </submittedName>
</protein>
<dbReference type="PANTHER" id="PTHR43133">
    <property type="entry name" value="RNA POLYMERASE ECF-TYPE SIGMA FACTO"/>
    <property type="match status" value="1"/>
</dbReference>
<dbReference type="Gene3D" id="3.10.450.50">
    <property type="match status" value="1"/>
</dbReference>
<dbReference type="InterPro" id="IPR013325">
    <property type="entry name" value="RNA_pol_sigma_r2"/>
</dbReference>
<reference evidence="8 9" key="1">
    <citation type="submission" date="2024-10" db="EMBL/GenBank/DDBJ databases">
        <title>The Natural Products Discovery Center: Release of the First 8490 Sequenced Strains for Exploring Actinobacteria Biosynthetic Diversity.</title>
        <authorList>
            <person name="Kalkreuter E."/>
            <person name="Kautsar S.A."/>
            <person name="Yang D."/>
            <person name="Bader C.D."/>
            <person name="Teijaro C.N."/>
            <person name="Fluegel L."/>
            <person name="Davis C.M."/>
            <person name="Simpson J.R."/>
            <person name="Lauterbach L."/>
            <person name="Steele A.D."/>
            <person name="Gui C."/>
            <person name="Meng S."/>
            <person name="Li G."/>
            <person name="Viehrig K."/>
            <person name="Ye F."/>
            <person name="Su P."/>
            <person name="Kiefer A.F."/>
            <person name="Nichols A."/>
            <person name="Cepeda A.J."/>
            <person name="Yan W."/>
            <person name="Fan B."/>
            <person name="Jiang Y."/>
            <person name="Adhikari A."/>
            <person name="Zheng C.-J."/>
            <person name="Schuster L."/>
            <person name="Cowan T.M."/>
            <person name="Smanski M.J."/>
            <person name="Chevrette M.G."/>
            <person name="De Carvalho L.P.S."/>
            <person name="Shen B."/>
        </authorList>
    </citation>
    <scope>NUCLEOTIDE SEQUENCE [LARGE SCALE GENOMIC DNA]</scope>
    <source>
        <strain evidence="8 9">NPDC049503</strain>
    </source>
</reference>
<keyword evidence="4" id="KW-0731">Sigma factor</keyword>
<proteinExistence type="inferred from homology"/>
<dbReference type="Gene3D" id="1.10.1740.10">
    <property type="match status" value="1"/>
</dbReference>
<feature type="domain" description="RNA polymerase sigma factor 70 region 4 type 2" evidence="7">
    <location>
        <begin position="166"/>
        <end position="218"/>
    </location>
</feature>
<feature type="domain" description="RNA polymerase sigma-70 region 2" evidence="6">
    <location>
        <begin position="18"/>
        <end position="85"/>
    </location>
</feature>
<dbReference type="Proteomes" id="UP001612928">
    <property type="component" value="Unassembled WGS sequence"/>
</dbReference>
<dbReference type="GO" id="GO:0003899">
    <property type="term" value="F:DNA-directed RNA polymerase activity"/>
    <property type="evidence" value="ECO:0007669"/>
    <property type="project" value="UniProtKB-EC"/>
</dbReference>
<organism evidence="8 9">
    <name type="scientific">Nonomuraea indica</name>
    <dbReference type="NCBI Taxonomy" id="1581193"/>
    <lineage>
        <taxon>Bacteria</taxon>
        <taxon>Bacillati</taxon>
        <taxon>Actinomycetota</taxon>
        <taxon>Actinomycetes</taxon>
        <taxon>Streptosporangiales</taxon>
        <taxon>Streptosporangiaceae</taxon>
        <taxon>Nonomuraea</taxon>
    </lineage>
</organism>
<dbReference type="EC" id="2.7.7.6" evidence="8"/>
<dbReference type="EMBL" id="JBITMB010000003">
    <property type="protein sequence ID" value="MFI7441175.1"/>
    <property type="molecule type" value="Genomic_DNA"/>
</dbReference>
<keyword evidence="3" id="KW-0805">Transcription regulation</keyword>
<keyword evidence="9" id="KW-1185">Reference proteome</keyword>
<dbReference type="CDD" id="cd06171">
    <property type="entry name" value="Sigma70_r4"/>
    <property type="match status" value="1"/>
</dbReference>
<evidence type="ECO:0000256" key="2">
    <source>
        <dbReference type="ARBA" id="ARBA00011344"/>
    </source>
</evidence>
<evidence type="ECO:0000256" key="3">
    <source>
        <dbReference type="ARBA" id="ARBA00023015"/>
    </source>
</evidence>
<dbReference type="PANTHER" id="PTHR43133:SF65">
    <property type="entry name" value="ECF RNA POLYMERASE SIGMA FACTOR SIGG"/>
    <property type="match status" value="1"/>
</dbReference>